<dbReference type="InterPro" id="IPR029058">
    <property type="entry name" value="AB_hydrolase_fold"/>
</dbReference>
<feature type="domain" description="Dienelactone hydrolase" evidence="3">
    <location>
        <begin position="226"/>
        <end position="339"/>
    </location>
</feature>
<evidence type="ECO:0000259" key="4">
    <source>
        <dbReference type="Pfam" id="PF16403"/>
    </source>
</evidence>
<keyword evidence="2" id="KW-0378">Hydrolase</keyword>
<proteinExistence type="predicted"/>
<evidence type="ECO:0000313" key="6">
    <source>
        <dbReference type="Proteomes" id="UP001201273"/>
    </source>
</evidence>
<dbReference type="PANTHER" id="PTHR43037">
    <property type="entry name" value="UNNAMED PRODUCT-RELATED"/>
    <property type="match status" value="1"/>
</dbReference>
<comment type="caution">
    <text evidence="5">The sequence shown here is derived from an EMBL/GenBank/DDBJ whole genome shotgun (WGS) entry which is preliminary data.</text>
</comment>
<dbReference type="RefSeq" id="WP_233052183.1">
    <property type="nucleotide sequence ID" value="NZ_JAIMJA010000006.1"/>
</dbReference>
<gene>
    <name evidence="5" type="ORF">K6Y31_07460</name>
</gene>
<evidence type="ECO:0000256" key="1">
    <source>
        <dbReference type="ARBA" id="ARBA00022729"/>
    </source>
</evidence>
<evidence type="ECO:0000259" key="3">
    <source>
        <dbReference type="Pfam" id="PF01738"/>
    </source>
</evidence>
<dbReference type="PANTHER" id="PTHR43037:SF5">
    <property type="entry name" value="FERULOYL ESTERASE"/>
    <property type="match status" value="1"/>
</dbReference>
<dbReference type="SUPFAM" id="SSF53474">
    <property type="entry name" value="alpha/beta-Hydrolases"/>
    <property type="match status" value="1"/>
</dbReference>
<dbReference type="InterPro" id="IPR013783">
    <property type="entry name" value="Ig-like_fold"/>
</dbReference>
<evidence type="ECO:0000313" key="5">
    <source>
        <dbReference type="EMBL" id="MCE2594650.1"/>
    </source>
</evidence>
<evidence type="ECO:0000256" key="2">
    <source>
        <dbReference type="ARBA" id="ARBA00022801"/>
    </source>
</evidence>
<dbReference type="Gene3D" id="2.60.40.10">
    <property type="entry name" value="Immunoglobulins"/>
    <property type="match status" value="1"/>
</dbReference>
<dbReference type="InterPro" id="IPR002925">
    <property type="entry name" value="Dienelactn_hydro"/>
</dbReference>
<accession>A0ABS8WB77</accession>
<keyword evidence="1" id="KW-0732">Signal</keyword>
<dbReference type="InterPro" id="IPR050955">
    <property type="entry name" value="Plant_Biomass_Hydrol_Est"/>
</dbReference>
<dbReference type="EMBL" id="JAIMJA010000006">
    <property type="protein sequence ID" value="MCE2594650.1"/>
    <property type="molecule type" value="Genomic_DNA"/>
</dbReference>
<dbReference type="Pfam" id="PF16403">
    <property type="entry name" value="Bact_surface_Ig-like"/>
    <property type="match status" value="1"/>
</dbReference>
<protein>
    <submittedName>
        <fullName evidence="5">DUF5011 domain-containing protein</fullName>
    </submittedName>
</protein>
<dbReference type="Pfam" id="PF01738">
    <property type="entry name" value="DLH"/>
    <property type="match status" value="1"/>
</dbReference>
<sequence length="375" mass="41274">MSLLDRIVICSSLGLLLSGCGGGSSSSEIAAVGSSGDVCQVALPTYAQQAGQPSIQLLGDKVMLLNVGDQYVEPGVEAFDNEDGELSSAVQVQGLDKLDTGKVGDYLLKYSVADSEQNLSLSEYRMVRILDGDRVARYSPRFFTEMDAIWEFYEQLPANFGEDPKARYPLLISNHGYEHSKTFDTDGRSMSGMDKTNVVKMFKTDQWDNQLPFIVLAPQRCQSALGDSVTARLNSFVEWAERNYPIDKSRIYMTGFSNGGYMTWDYAQKYGHKLAAAAPLSMGYWLDICPVKEVPIWAFTAADDNVIPSDNVISAVATLKACSGSVSETKLTVFPSGGHLIDDDVYSLGFMGEGATNYDVYDQSLFQWLLQHQKM</sequence>
<organism evidence="5 6">
    <name type="scientific">Motilimonas cestriensis</name>
    <dbReference type="NCBI Taxonomy" id="2742685"/>
    <lineage>
        <taxon>Bacteria</taxon>
        <taxon>Pseudomonadati</taxon>
        <taxon>Pseudomonadota</taxon>
        <taxon>Gammaproteobacteria</taxon>
        <taxon>Alteromonadales</taxon>
        <taxon>Alteromonadales genera incertae sedis</taxon>
        <taxon>Motilimonas</taxon>
    </lineage>
</organism>
<name>A0ABS8WB77_9GAMM</name>
<dbReference type="Proteomes" id="UP001201273">
    <property type="component" value="Unassembled WGS sequence"/>
</dbReference>
<dbReference type="PROSITE" id="PS51257">
    <property type="entry name" value="PROKAR_LIPOPROTEIN"/>
    <property type="match status" value="1"/>
</dbReference>
<dbReference type="Gene3D" id="3.40.50.1820">
    <property type="entry name" value="alpha/beta hydrolase"/>
    <property type="match status" value="1"/>
</dbReference>
<keyword evidence="6" id="KW-1185">Reference proteome</keyword>
<dbReference type="InterPro" id="IPR032179">
    <property type="entry name" value="Cry22Aa_Ig-like"/>
</dbReference>
<feature type="domain" description="Pesticidal crystal protein Cry22Aa Ig-like" evidence="4">
    <location>
        <begin position="55"/>
        <end position="118"/>
    </location>
</feature>
<reference evidence="5 6" key="1">
    <citation type="journal article" date="2022" name="Environ. Microbiol. Rep.">
        <title>Eco-phylogenetic analyses reveal divergent evolution of vitamin B12 metabolism in the marine bacterial family 'Psychromonadaceae'.</title>
        <authorList>
            <person name="Jin X."/>
            <person name="Yang Y."/>
            <person name="Cao H."/>
            <person name="Gao B."/>
            <person name="Zhao Z."/>
        </authorList>
    </citation>
    <scope>NUCLEOTIDE SEQUENCE [LARGE SCALE GENOMIC DNA]</scope>
    <source>
        <strain evidence="5 6">MKS20</strain>
    </source>
</reference>